<dbReference type="Proteomes" id="UP000053372">
    <property type="component" value="Unassembled WGS sequence"/>
</dbReference>
<evidence type="ECO:0000313" key="3">
    <source>
        <dbReference type="Proteomes" id="UP000053372"/>
    </source>
</evidence>
<evidence type="ECO:0000313" key="2">
    <source>
        <dbReference type="EMBL" id="KST66096.1"/>
    </source>
</evidence>
<name>A0A0V7ZM06_9CYAN</name>
<keyword evidence="3" id="KW-1185">Reference proteome</keyword>
<accession>A0A0V7ZM06</accession>
<organism evidence="1 3">
    <name type="scientific">Mastigocoleus testarum BC008</name>
    <dbReference type="NCBI Taxonomy" id="371196"/>
    <lineage>
        <taxon>Bacteria</taxon>
        <taxon>Bacillati</taxon>
        <taxon>Cyanobacteriota</taxon>
        <taxon>Cyanophyceae</taxon>
        <taxon>Nostocales</taxon>
        <taxon>Hapalosiphonaceae</taxon>
        <taxon>Mastigocoleus</taxon>
    </lineage>
</organism>
<dbReference type="EMBL" id="LMTZ01000107">
    <property type="protein sequence ID" value="KST65516.1"/>
    <property type="molecule type" value="Genomic_DNA"/>
</dbReference>
<evidence type="ECO:0000313" key="1">
    <source>
        <dbReference type="EMBL" id="KST65516.1"/>
    </source>
</evidence>
<proteinExistence type="predicted"/>
<dbReference type="RefSeq" id="WP_027845065.1">
    <property type="nucleotide sequence ID" value="NZ_LMTZ01000100.1"/>
</dbReference>
<sequence length="200" mass="23434">MEEAQGVITMICQDKNELSTNNEELYRYYAQSEGVWSSDLAIVTVKLVGQEDILPIAEYYNLTHIEFGVQATWKYNHKKNKDTNFENTNFDNKNFEYLMNCCTDSEQPGLMFCQFGSNVTEQNLKDDNRGRILKEVIPDMKNLILSNSFIVLDYIFVDSHTLITSSGKYKATTRLESENKRYREETYDGRVIRRVWEEKL</sequence>
<gene>
    <name evidence="2" type="ORF">BC008_24280</name>
    <name evidence="1" type="ORF">BC008_42075</name>
</gene>
<dbReference type="EMBL" id="LMTZ01000100">
    <property type="protein sequence ID" value="KST66096.1"/>
    <property type="molecule type" value="Genomic_DNA"/>
</dbReference>
<comment type="caution">
    <text evidence="1">The sequence shown here is derived from an EMBL/GenBank/DDBJ whole genome shotgun (WGS) entry which is preliminary data.</text>
</comment>
<dbReference type="AlphaFoldDB" id="A0A0V7ZM06"/>
<protein>
    <submittedName>
        <fullName evidence="1">Uncharacterized protein</fullName>
    </submittedName>
</protein>
<dbReference type="OrthoDB" id="582732at2"/>
<reference evidence="1 3" key="1">
    <citation type="journal article" date="2015" name="Genome Announc.">
        <title>Draft Genome of the Euendolithic (true boring) Cyanobacterium Mastigocoleus testarum strain BC008.</title>
        <authorList>
            <person name="Guida B.S."/>
            <person name="Garcia-Pichel F."/>
        </authorList>
    </citation>
    <scope>NUCLEOTIDE SEQUENCE [LARGE SCALE GENOMIC DNA]</scope>
    <source>
        <strain evidence="1 3">BC008</strain>
    </source>
</reference>